<keyword evidence="4" id="KW-0663">Pyridoxal phosphate</keyword>
<sequence>MVAYLDHSATTRCFERVQEIVRKTMDDAYGNPSSMHKKGMEAETIVRGAAQTIAKTLKATEKEIIFTSGGTESNNLALIGAAMAHRRAGNRLITTQIEHPSVSNTMKYLQEQGFEVIWLPVSRDGIVSTDALQEAVNDATVLVSVMHVNNEIGSIQPLAEAAKIIHEKNPNTLFHVDAVQSYGKMRIRPKKLGIDLLSASGHKIHGPKGIGFLYRREKIRLQPILFGGGQQAGLRSGTHNVPGIAGLGEAAAEAYENQEDKTVRLRECKERLLERTAQIEGIVINSPIGDDGAPHIVNLSIPGIRSEVMLHALEEHGIYVSAGSACASNHPEPSRTLQAIGLEPALVESALRFSFSSSTNLQEIDYAAEKLAELVPKLRRYVRH</sequence>
<dbReference type="PATRIC" id="fig|1235802.3.peg.901"/>
<comment type="similarity">
    <text evidence="2">Belongs to the class-V pyridoxal-phosphate-dependent aminotransferase family. NifS/IscS subfamily.</text>
</comment>
<dbReference type="HOGENOM" id="CLU_003433_0_2_9"/>
<dbReference type="GO" id="GO:0051536">
    <property type="term" value="F:iron-sulfur cluster binding"/>
    <property type="evidence" value="ECO:0007669"/>
    <property type="project" value="UniProtKB-KW"/>
</dbReference>
<dbReference type="Gene3D" id="3.40.640.10">
    <property type="entry name" value="Type I PLP-dependent aspartate aminotransferase-like (Major domain)"/>
    <property type="match status" value="1"/>
</dbReference>
<dbReference type="InterPro" id="IPR000192">
    <property type="entry name" value="Aminotrans_V_dom"/>
</dbReference>
<dbReference type="GO" id="GO:0031071">
    <property type="term" value="F:cysteine desulfurase activity"/>
    <property type="evidence" value="ECO:0007669"/>
    <property type="project" value="UniProtKB-ARBA"/>
</dbReference>
<dbReference type="Proteomes" id="UP000012589">
    <property type="component" value="Unassembled WGS sequence"/>
</dbReference>
<dbReference type="EMBL" id="AQFT01000023">
    <property type="protein sequence ID" value="EMZ36472.1"/>
    <property type="molecule type" value="Genomic_DNA"/>
</dbReference>
<evidence type="ECO:0000256" key="3">
    <source>
        <dbReference type="ARBA" id="ARBA00022723"/>
    </source>
</evidence>
<evidence type="ECO:0000313" key="9">
    <source>
        <dbReference type="EMBL" id="EMZ36472.1"/>
    </source>
</evidence>
<evidence type="ECO:0000259" key="8">
    <source>
        <dbReference type="Pfam" id="PF00266"/>
    </source>
</evidence>
<organism evidence="9 10">
    <name type="scientific">Eubacterium plexicaudatum ASF492</name>
    <dbReference type="NCBI Taxonomy" id="1235802"/>
    <lineage>
        <taxon>Bacteria</taxon>
        <taxon>Bacillati</taxon>
        <taxon>Bacillota</taxon>
        <taxon>Clostridia</taxon>
        <taxon>Eubacteriales</taxon>
        <taxon>Eubacteriaceae</taxon>
        <taxon>Eubacterium</taxon>
    </lineage>
</organism>
<protein>
    <recommendedName>
        <fullName evidence="8">Aminotransferase class V domain-containing protein</fullName>
    </recommendedName>
</protein>
<dbReference type="Gene3D" id="1.10.260.50">
    <property type="match status" value="1"/>
</dbReference>
<feature type="domain" description="Aminotransferase class V" evidence="8">
    <location>
        <begin position="4"/>
        <end position="366"/>
    </location>
</feature>
<proteinExistence type="inferred from homology"/>
<dbReference type="InterPro" id="IPR020578">
    <property type="entry name" value="Aminotrans_V_PyrdxlP_BS"/>
</dbReference>
<comment type="cofactor">
    <cofactor evidence="1 7">
        <name>pyridoxal 5'-phosphate</name>
        <dbReference type="ChEBI" id="CHEBI:597326"/>
    </cofactor>
</comment>
<dbReference type="SUPFAM" id="SSF53383">
    <property type="entry name" value="PLP-dependent transferases"/>
    <property type="match status" value="1"/>
</dbReference>
<dbReference type="eggNOG" id="COG1104">
    <property type="taxonomic scope" value="Bacteria"/>
</dbReference>
<dbReference type="Gene3D" id="3.90.1150.10">
    <property type="entry name" value="Aspartate Aminotransferase, domain 1"/>
    <property type="match status" value="1"/>
</dbReference>
<dbReference type="FunFam" id="3.40.640.10:FF:000084">
    <property type="entry name" value="IscS-like cysteine desulfurase"/>
    <property type="match status" value="1"/>
</dbReference>
<dbReference type="Pfam" id="PF00266">
    <property type="entry name" value="Aminotran_5"/>
    <property type="match status" value="1"/>
</dbReference>
<keyword evidence="5" id="KW-0408">Iron</keyword>
<dbReference type="AlphaFoldDB" id="N2B4E4"/>
<keyword evidence="6" id="KW-0411">Iron-sulfur</keyword>
<dbReference type="PANTHER" id="PTHR11601:SF50">
    <property type="entry name" value="CYSTEINE DESULFURASE ISCS 2-RELATED"/>
    <property type="match status" value="1"/>
</dbReference>
<evidence type="ECO:0000256" key="6">
    <source>
        <dbReference type="ARBA" id="ARBA00023014"/>
    </source>
</evidence>
<evidence type="ECO:0000256" key="2">
    <source>
        <dbReference type="ARBA" id="ARBA00006490"/>
    </source>
</evidence>
<dbReference type="PROSITE" id="PS00595">
    <property type="entry name" value="AA_TRANSFER_CLASS_5"/>
    <property type="match status" value="1"/>
</dbReference>
<evidence type="ECO:0000256" key="1">
    <source>
        <dbReference type="ARBA" id="ARBA00001933"/>
    </source>
</evidence>
<evidence type="ECO:0000313" key="10">
    <source>
        <dbReference type="Proteomes" id="UP000012589"/>
    </source>
</evidence>
<dbReference type="InterPro" id="IPR015421">
    <property type="entry name" value="PyrdxlP-dep_Trfase_major"/>
</dbReference>
<evidence type="ECO:0000256" key="4">
    <source>
        <dbReference type="ARBA" id="ARBA00022898"/>
    </source>
</evidence>
<dbReference type="InterPro" id="IPR016454">
    <property type="entry name" value="Cysteine_dSase"/>
</dbReference>
<name>N2B4E4_9FIRM</name>
<accession>N2B4E4</accession>
<dbReference type="NCBIfam" id="NF002806">
    <property type="entry name" value="PRK02948.1"/>
    <property type="match status" value="1"/>
</dbReference>
<gene>
    <name evidence="9" type="ORF">C823_00840</name>
</gene>
<comment type="caution">
    <text evidence="9">The sequence shown here is derived from an EMBL/GenBank/DDBJ whole genome shotgun (WGS) entry which is preliminary data.</text>
</comment>
<dbReference type="PIRSF" id="PIRSF005572">
    <property type="entry name" value="NifS"/>
    <property type="match status" value="1"/>
</dbReference>
<dbReference type="STRING" id="1235802.C823_00840"/>
<keyword evidence="10" id="KW-1185">Reference proteome</keyword>
<dbReference type="OrthoDB" id="9808002at2"/>
<evidence type="ECO:0000256" key="7">
    <source>
        <dbReference type="RuleBase" id="RU004504"/>
    </source>
</evidence>
<evidence type="ECO:0000256" key="5">
    <source>
        <dbReference type="ARBA" id="ARBA00023004"/>
    </source>
</evidence>
<reference evidence="9 10" key="1">
    <citation type="journal article" date="2014" name="Genome Announc.">
        <title>Draft genome sequences of the altered schaedler flora, a defined bacterial community from gnotobiotic mice.</title>
        <authorList>
            <person name="Wannemuehler M.J."/>
            <person name="Overstreet A.M."/>
            <person name="Ward D.V."/>
            <person name="Phillips G.J."/>
        </authorList>
    </citation>
    <scope>NUCLEOTIDE SEQUENCE [LARGE SCALE GENOMIC DNA]</scope>
    <source>
        <strain evidence="9 10">ASF492</strain>
    </source>
</reference>
<dbReference type="GO" id="GO:0046872">
    <property type="term" value="F:metal ion binding"/>
    <property type="evidence" value="ECO:0007669"/>
    <property type="project" value="UniProtKB-KW"/>
</dbReference>
<keyword evidence="3" id="KW-0479">Metal-binding</keyword>
<dbReference type="InterPro" id="IPR015424">
    <property type="entry name" value="PyrdxlP-dep_Trfase"/>
</dbReference>
<dbReference type="InterPro" id="IPR015422">
    <property type="entry name" value="PyrdxlP-dep_Trfase_small"/>
</dbReference>
<dbReference type="PANTHER" id="PTHR11601">
    <property type="entry name" value="CYSTEINE DESULFURYLASE FAMILY MEMBER"/>
    <property type="match status" value="1"/>
</dbReference>